<keyword evidence="2 7" id="KW-0479">Metal-binding</keyword>
<evidence type="ECO:0000256" key="6">
    <source>
        <dbReference type="ARBA" id="ARBA00023211"/>
    </source>
</evidence>
<feature type="domain" description="Xaa-Pro dipeptidase N-terminal" evidence="9">
    <location>
        <begin position="7"/>
        <end position="157"/>
    </location>
</feature>
<dbReference type="NCBIfam" id="NF010133">
    <property type="entry name" value="PRK13607.1"/>
    <property type="match status" value="1"/>
</dbReference>
<evidence type="ECO:0000313" key="11">
    <source>
        <dbReference type="Proteomes" id="UP000249005"/>
    </source>
</evidence>
<dbReference type="GO" id="GO:0102009">
    <property type="term" value="F:proline dipeptidase activity"/>
    <property type="evidence" value="ECO:0007669"/>
    <property type="project" value="UniProtKB-EC"/>
</dbReference>
<feature type="binding site" evidence="7">
    <location>
        <position position="339"/>
    </location>
    <ligand>
        <name>Mn(2+)</name>
        <dbReference type="ChEBI" id="CHEBI:29035"/>
        <label>1</label>
    </ligand>
</feature>
<dbReference type="Proteomes" id="UP000249005">
    <property type="component" value="Chromosome 1"/>
</dbReference>
<name>A0A2X4UZB4_9GAMM</name>
<dbReference type="InterPro" id="IPR036005">
    <property type="entry name" value="Creatinase/aminopeptidase-like"/>
</dbReference>
<dbReference type="HAMAP" id="MF_01279">
    <property type="entry name" value="X_Pro_dipeptid"/>
    <property type="match status" value="1"/>
</dbReference>
<evidence type="ECO:0000259" key="8">
    <source>
        <dbReference type="Pfam" id="PF00557"/>
    </source>
</evidence>
<dbReference type="InterPro" id="IPR052433">
    <property type="entry name" value="X-Pro_dipept-like"/>
</dbReference>
<protein>
    <recommendedName>
        <fullName evidence="7">Xaa-Pro dipeptidase</fullName>
        <shortName evidence="7">X-Pro dipeptidase</shortName>
        <ecNumber evidence="7">3.4.13.9</ecNumber>
    </recommendedName>
    <alternativeName>
        <fullName evidence="7">Imidodipeptidase</fullName>
    </alternativeName>
    <alternativeName>
        <fullName evidence="7">Proline dipeptidase</fullName>
        <shortName evidence="7">Prolidase</shortName>
    </alternativeName>
</protein>
<comment type="similarity">
    <text evidence="7">Belongs to the peptidase M24B family. Bacterial-type prolidase subfamily.</text>
</comment>
<dbReference type="PROSITE" id="PS00491">
    <property type="entry name" value="PROLINE_PEPTIDASE"/>
    <property type="match status" value="1"/>
</dbReference>
<keyword evidence="6 7" id="KW-0464">Manganese</keyword>
<sequence length="443" mass="50269">MEKFAALYSSHLAVLQHRVREVLEKTGLEALLIHSGEPLGIFMDDRDYPFKVNPHFKAWVPVTNVPHSWLWVNGVDRPRLWFYSPVDYWYSVEPMPEGFWTPFIDISPLRNADDINGALKQPLSRTGYIGSSPSRAVRLGIAEENANPKGAIDYFHFYRSYKTDYELACMREAQKVAVDGHRAARDAFYSDMSEFDINLAYLTATGHRDVDVPYDNIIALNEHAAVLHYTRLESRLPERVNSFLIDAGAEFNGYAADLTRTYARDKESDFAHMIKALNAEQQALIATLKSGVNFLDYHLQMHQRIAKLLKQFDIVVDLSEEEIVSSGISRAFFPHGLGHPLGLQVHDVGGFMQDAIGTHRAPPAEHPALRCTRVLEPGMVMTIEPGLYFIDSLLAPWRSGSHARHLNWARIDELSPYGGIRIEDNVVIRKDRIENVTRDLKLA</sequence>
<dbReference type="PANTHER" id="PTHR43226:SF8">
    <property type="entry name" value="XAA-PRO DIPEPTIDASE"/>
    <property type="match status" value="1"/>
</dbReference>
<feature type="binding site" evidence="7">
    <location>
        <position position="246"/>
    </location>
    <ligand>
        <name>Mn(2+)</name>
        <dbReference type="ChEBI" id="CHEBI:29035"/>
        <label>2</label>
    </ligand>
</feature>
<dbReference type="InterPro" id="IPR000994">
    <property type="entry name" value="Pept_M24"/>
</dbReference>
<dbReference type="InterPro" id="IPR001131">
    <property type="entry name" value="Peptidase_M24B_aminopep-P_CS"/>
</dbReference>
<evidence type="ECO:0000256" key="1">
    <source>
        <dbReference type="ARBA" id="ARBA00022670"/>
    </source>
</evidence>
<keyword evidence="11" id="KW-1185">Reference proteome</keyword>
<comment type="cofactor">
    <cofactor evidence="7">
        <name>Mn(2+)</name>
        <dbReference type="ChEBI" id="CHEBI:29035"/>
    </cofactor>
    <text evidence="7">Binds 2 manganese ions per subunit.</text>
</comment>
<dbReference type="GO" id="GO:0005829">
    <property type="term" value="C:cytosol"/>
    <property type="evidence" value="ECO:0007669"/>
    <property type="project" value="TreeGrafter"/>
</dbReference>
<dbReference type="GO" id="GO:0006508">
    <property type="term" value="P:proteolysis"/>
    <property type="evidence" value="ECO:0007669"/>
    <property type="project" value="UniProtKB-KW"/>
</dbReference>
<keyword evidence="1 7" id="KW-0645">Protease</keyword>
<evidence type="ECO:0000256" key="5">
    <source>
        <dbReference type="ARBA" id="ARBA00023049"/>
    </source>
</evidence>
<feature type="binding site" evidence="7">
    <location>
        <position position="423"/>
    </location>
    <ligand>
        <name>Mn(2+)</name>
        <dbReference type="ChEBI" id="CHEBI:29035"/>
        <label>2</label>
    </ligand>
</feature>
<feature type="domain" description="Peptidase M24" evidence="8">
    <location>
        <begin position="168"/>
        <end position="429"/>
    </location>
</feature>
<dbReference type="AlphaFoldDB" id="A0A2X4UZB4"/>
<dbReference type="InterPro" id="IPR022846">
    <property type="entry name" value="X_Pro_dipept"/>
</dbReference>
<dbReference type="InterPro" id="IPR029149">
    <property type="entry name" value="Creatin/AminoP/Spt16_N"/>
</dbReference>
<evidence type="ECO:0000256" key="2">
    <source>
        <dbReference type="ARBA" id="ARBA00022723"/>
    </source>
</evidence>
<proteinExistence type="inferred from homology"/>
<organism evidence="10 11">
    <name type="scientific">Leminorella richardii</name>
    <dbReference type="NCBI Taxonomy" id="158841"/>
    <lineage>
        <taxon>Bacteria</taxon>
        <taxon>Pseudomonadati</taxon>
        <taxon>Pseudomonadota</taxon>
        <taxon>Gammaproteobacteria</taxon>
        <taxon>Enterobacterales</taxon>
        <taxon>Budviciaceae</taxon>
        <taxon>Leminorella</taxon>
    </lineage>
</organism>
<dbReference type="CDD" id="cd01087">
    <property type="entry name" value="Prolidase"/>
    <property type="match status" value="1"/>
</dbReference>
<evidence type="ECO:0000256" key="7">
    <source>
        <dbReference type="HAMAP-Rule" id="MF_01279"/>
    </source>
</evidence>
<dbReference type="GO" id="GO:0004177">
    <property type="term" value="F:aminopeptidase activity"/>
    <property type="evidence" value="ECO:0007669"/>
    <property type="project" value="TreeGrafter"/>
</dbReference>
<dbReference type="OrthoDB" id="9806388at2"/>
<reference evidence="10 11" key="1">
    <citation type="submission" date="2018-06" db="EMBL/GenBank/DDBJ databases">
        <authorList>
            <consortium name="Pathogen Informatics"/>
            <person name="Doyle S."/>
        </authorList>
    </citation>
    <scope>NUCLEOTIDE SEQUENCE [LARGE SCALE GENOMIC DNA]</scope>
    <source>
        <strain evidence="10 11">NCTC12151</strain>
    </source>
</reference>
<dbReference type="InterPro" id="IPR048819">
    <property type="entry name" value="PepQ_N"/>
</dbReference>
<keyword evidence="5 7" id="KW-0482">Metalloprotease</keyword>
<evidence type="ECO:0000259" key="9">
    <source>
        <dbReference type="Pfam" id="PF21216"/>
    </source>
</evidence>
<feature type="binding site" evidence="7">
    <location>
        <position position="257"/>
    </location>
    <ligand>
        <name>Mn(2+)</name>
        <dbReference type="ChEBI" id="CHEBI:29035"/>
        <label>2</label>
    </ligand>
</feature>
<evidence type="ECO:0000256" key="4">
    <source>
        <dbReference type="ARBA" id="ARBA00022997"/>
    </source>
</evidence>
<dbReference type="GO" id="GO:0008235">
    <property type="term" value="F:metalloexopeptidase activity"/>
    <property type="evidence" value="ECO:0007669"/>
    <property type="project" value="UniProtKB-UniRule"/>
</dbReference>
<dbReference type="Gene3D" id="3.90.230.10">
    <property type="entry name" value="Creatinase/methionine aminopeptidase superfamily"/>
    <property type="match status" value="1"/>
</dbReference>
<evidence type="ECO:0000256" key="3">
    <source>
        <dbReference type="ARBA" id="ARBA00022801"/>
    </source>
</evidence>
<dbReference type="Gene3D" id="3.40.350.10">
    <property type="entry name" value="Creatinase/prolidase N-terminal domain"/>
    <property type="match status" value="1"/>
</dbReference>
<dbReference type="GO" id="GO:0046872">
    <property type="term" value="F:metal ion binding"/>
    <property type="evidence" value="ECO:0007669"/>
    <property type="project" value="UniProtKB-KW"/>
</dbReference>
<dbReference type="SUPFAM" id="SSF55920">
    <property type="entry name" value="Creatinase/aminopeptidase"/>
    <property type="match status" value="1"/>
</dbReference>
<dbReference type="EC" id="3.4.13.9" evidence="7"/>
<dbReference type="PANTHER" id="PTHR43226">
    <property type="entry name" value="XAA-PRO AMINOPEPTIDASE 3"/>
    <property type="match status" value="1"/>
</dbReference>
<keyword evidence="4 7" id="KW-0224">Dipeptidase</keyword>
<evidence type="ECO:0000313" key="10">
    <source>
        <dbReference type="EMBL" id="SQI44203.1"/>
    </source>
</evidence>
<feature type="binding site" evidence="7">
    <location>
        <position position="423"/>
    </location>
    <ligand>
        <name>Mn(2+)</name>
        <dbReference type="ChEBI" id="CHEBI:29035"/>
        <label>1</label>
    </ligand>
</feature>
<accession>A0A2X4UZB4</accession>
<gene>
    <name evidence="7 10" type="primary">pepQ</name>
    <name evidence="10" type="ORF">NCTC12151_03543</name>
</gene>
<dbReference type="EMBL" id="LS483470">
    <property type="protein sequence ID" value="SQI44203.1"/>
    <property type="molecule type" value="Genomic_DNA"/>
</dbReference>
<comment type="catalytic activity">
    <reaction evidence="7">
        <text>Xaa-L-Pro dipeptide + H2O = an L-alpha-amino acid + L-proline</text>
        <dbReference type="Rhea" id="RHEA:76407"/>
        <dbReference type="ChEBI" id="CHEBI:15377"/>
        <dbReference type="ChEBI" id="CHEBI:59869"/>
        <dbReference type="ChEBI" id="CHEBI:60039"/>
        <dbReference type="ChEBI" id="CHEBI:195196"/>
        <dbReference type="EC" id="3.4.13.9"/>
    </reaction>
</comment>
<dbReference type="Pfam" id="PF21216">
    <property type="entry name" value="PepQ_N"/>
    <property type="match status" value="1"/>
</dbReference>
<comment type="function">
    <text evidence="7">Splits dipeptides with a prolyl residue in the C-terminal position.</text>
</comment>
<dbReference type="KEGG" id="lri:NCTC12151_03543"/>
<dbReference type="GO" id="GO:0016795">
    <property type="term" value="F:phosphoric triester hydrolase activity"/>
    <property type="evidence" value="ECO:0007669"/>
    <property type="project" value="InterPro"/>
</dbReference>
<feature type="binding site" evidence="7">
    <location>
        <position position="257"/>
    </location>
    <ligand>
        <name>Mn(2+)</name>
        <dbReference type="ChEBI" id="CHEBI:29035"/>
        <label>1</label>
    </ligand>
</feature>
<dbReference type="RefSeq" id="WP_111741795.1">
    <property type="nucleotide sequence ID" value="NZ_LR698987.1"/>
</dbReference>
<keyword evidence="3 7" id="KW-0378">Hydrolase</keyword>
<dbReference type="Pfam" id="PF00557">
    <property type="entry name" value="Peptidase_M24"/>
    <property type="match status" value="1"/>
</dbReference>
<feature type="binding site" evidence="7">
    <location>
        <position position="384"/>
    </location>
    <ligand>
        <name>Mn(2+)</name>
        <dbReference type="ChEBI" id="CHEBI:29035"/>
        <label>1</label>
    </ligand>
</feature>